<dbReference type="EMBL" id="MCGT01000039">
    <property type="protein sequence ID" value="ORX46083.1"/>
    <property type="molecule type" value="Genomic_DNA"/>
</dbReference>
<reference evidence="1 2" key="1">
    <citation type="submission" date="2016-07" db="EMBL/GenBank/DDBJ databases">
        <title>Pervasive Adenine N6-methylation of Active Genes in Fungi.</title>
        <authorList>
            <consortium name="DOE Joint Genome Institute"/>
            <person name="Mondo S.J."/>
            <person name="Dannebaum R.O."/>
            <person name="Kuo R.C."/>
            <person name="Labutti K."/>
            <person name="Haridas S."/>
            <person name="Kuo A."/>
            <person name="Salamov A."/>
            <person name="Ahrendt S.R."/>
            <person name="Lipzen A."/>
            <person name="Sullivan W."/>
            <person name="Andreopoulos W.B."/>
            <person name="Clum A."/>
            <person name="Lindquist E."/>
            <person name="Daum C."/>
            <person name="Ramamoorthy G.K."/>
            <person name="Gryganskyi A."/>
            <person name="Culley D."/>
            <person name="Magnuson J.K."/>
            <person name="James T.Y."/>
            <person name="O'Malley M.A."/>
            <person name="Stajich J.E."/>
            <person name="Spatafora J.W."/>
            <person name="Visel A."/>
            <person name="Grigoriev I.V."/>
        </authorList>
    </citation>
    <scope>NUCLEOTIDE SEQUENCE [LARGE SCALE GENOMIC DNA]</scope>
    <source>
        <strain evidence="1 2">NRRL 3301</strain>
    </source>
</reference>
<sequence>MESNTLAASHLESWYNAHVWRFIDSAFDDLENIEVIRGESTRRASVERKNNDRLNTKCRQKLGRRLDLVIRTKHVEHAKDVEYGGGECGKPSEIML</sequence>
<proteinExistence type="predicted"/>
<accession>A0A1X2G661</accession>
<dbReference type="Proteomes" id="UP000242146">
    <property type="component" value="Unassembled WGS sequence"/>
</dbReference>
<evidence type="ECO:0000313" key="2">
    <source>
        <dbReference type="Proteomes" id="UP000242146"/>
    </source>
</evidence>
<keyword evidence="2" id="KW-1185">Reference proteome</keyword>
<dbReference type="AlphaFoldDB" id="A0A1X2G661"/>
<organism evidence="1 2">
    <name type="scientific">Hesseltinella vesiculosa</name>
    <dbReference type="NCBI Taxonomy" id="101127"/>
    <lineage>
        <taxon>Eukaryota</taxon>
        <taxon>Fungi</taxon>
        <taxon>Fungi incertae sedis</taxon>
        <taxon>Mucoromycota</taxon>
        <taxon>Mucoromycotina</taxon>
        <taxon>Mucoromycetes</taxon>
        <taxon>Mucorales</taxon>
        <taxon>Cunninghamellaceae</taxon>
        <taxon>Hesseltinella</taxon>
    </lineage>
</organism>
<evidence type="ECO:0000313" key="1">
    <source>
        <dbReference type="EMBL" id="ORX46083.1"/>
    </source>
</evidence>
<gene>
    <name evidence="1" type="ORF">DM01DRAFT_1155084</name>
</gene>
<comment type="caution">
    <text evidence="1">The sequence shown here is derived from an EMBL/GenBank/DDBJ whole genome shotgun (WGS) entry which is preliminary data.</text>
</comment>
<protein>
    <submittedName>
        <fullName evidence="1">Uncharacterized protein</fullName>
    </submittedName>
</protein>
<dbReference type="OrthoDB" id="5340906at2759"/>
<name>A0A1X2G661_9FUNG</name>